<dbReference type="InterPro" id="IPR016039">
    <property type="entry name" value="Thiolase-like"/>
</dbReference>
<evidence type="ECO:0000313" key="5">
    <source>
        <dbReference type="Proteomes" id="UP000013243"/>
    </source>
</evidence>
<reference evidence="4 5" key="1">
    <citation type="journal article" date="2016" name="ISME J.">
        <title>Global occurrence and heterogeneity of the Roseobacter-clade species Ruegeria mobilis.</title>
        <authorList>
            <person name="Sonnenschein E."/>
            <person name="Gram L."/>
        </authorList>
    </citation>
    <scope>NUCLEOTIDE SEQUENCE [LARGE SCALE GENOMIC DNA]</scope>
    <source>
        <strain evidence="4 5">F1926</strain>
        <plasmid evidence="4 5">unnamed2</plasmid>
    </source>
</reference>
<protein>
    <recommendedName>
        <fullName evidence="3">Beta-ketoacyl-[acyl-carrier-protein] synthase III C-terminal domain-containing protein</fullName>
    </recommendedName>
</protein>
<evidence type="ECO:0000259" key="3">
    <source>
        <dbReference type="Pfam" id="PF08541"/>
    </source>
</evidence>
<dbReference type="KEGG" id="rmb:K529_021970"/>
<dbReference type="InterPro" id="IPR013747">
    <property type="entry name" value="ACP_syn_III_C"/>
</dbReference>
<sequence length="328" mass="35571">MLNLIDLSVVFPARQEKLVDLAEDLSLSRNQIRMFDRFFGFETFHCDHNEPLDALLSRATDGLMARNPHHRAALSHAVHCHTLLTTHVFGQSSAVAQSPACLAGFASEGVEVFSATMNHCATGLSMLGLLDHLLDPGDLGLILIGEKAFHPAIRVIENTTIMGEAAAAVLVGHAPGPFEVVDTFVRHAPQFWKNTGLRGENYLEGFDSAYLHLASSTLRDALAHFDRTAQSLRWIMPHNVNAPSWYQVAEDAGLDKAQLRLSTIGCYGHCFGVDPFLNLWRGAQDGVLQPGDEVLLFSIGLGATASCALLRVTDVPLPLPFPTNGVSG</sequence>
<dbReference type="SUPFAM" id="SSF53901">
    <property type="entry name" value="Thiolase-like"/>
    <property type="match status" value="1"/>
</dbReference>
<feature type="domain" description="Beta-ketoacyl-[acyl-carrier-protein] synthase III C-terminal" evidence="3">
    <location>
        <begin position="228"/>
        <end position="311"/>
    </location>
</feature>
<gene>
    <name evidence="4" type="ORF">K529_021970</name>
</gene>
<dbReference type="PANTHER" id="PTHR34069:SF2">
    <property type="entry name" value="BETA-KETOACYL-[ACYL-CARRIER-PROTEIN] SYNTHASE III"/>
    <property type="match status" value="1"/>
</dbReference>
<dbReference type="OrthoDB" id="2636646at2"/>
<evidence type="ECO:0000256" key="2">
    <source>
        <dbReference type="ARBA" id="ARBA00023315"/>
    </source>
</evidence>
<keyword evidence="2" id="KW-0012">Acyltransferase</keyword>
<evidence type="ECO:0000313" key="4">
    <source>
        <dbReference type="EMBL" id="ANP43426.1"/>
    </source>
</evidence>
<geneLocation type="plasmid" evidence="4 5">
    <name>unnamed2</name>
</geneLocation>
<accession>A0A1B1AA37</accession>
<proteinExistence type="predicted"/>
<dbReference type="EMBL" id="CP015232">
    <property type="protein sequence ID" value="ANP43426.1"/>
    <property type="molecule type" value="Genomic_DNA"/>
</dbReference>
<dbReference type="Gene3D" id="3.40.47.10">
    <property type="match status" value="2"/>
</dbReference>
<dbReference type="GO" id="GO:0016746">
    <property type="term" value="F:acyltransferase activity"/>
    <property type="evidence" value="ECO:0007669"/>
    <property type="project" value="UniProtKB-KW"/>
</dbReference>
<dbReference type="GeneID" id="28252563"/>
<dbReference type="AlphaFoldDB" id="A0A1B1AA37"/>
<dbReference type="Pfam" id="PF08541">
    <property type="entry name" value="ACP_syn_III_C"/>
    <property type="match status" value="1"/>
</dbReference>
<keyword evidence="4" id="KW-0614">Plasmid</keyword>
<organism evidence="4 5">
    <name type="scientific">Tritonibacter mobilis F1926</name>
    <dbReference type="NCBI Taxonomy" id="1265309"/>
    <lineage>
        <taxon>Bacteria</taxon>
        <taxon>Pseudomonadati</taxon>
        <taxon>Pseudomonadota</taxon>
        <taxon>Alphaproteobacteria</taxon>
        <taxon>Rhodobacterales</taxon>
        <taxon>Paracoccaceae</taxon>
        <taxon>Tritonibacter</taxon>
    </lineage>
</organism>
<name>A0A1B1AA37_9RHOB</name>
<dbReference type="GO" id="GO:0044550">
    <property type="term" value="P:secondary metabolite biosynthetic process"/>
    <property type="evidence" value="ECO:0007669"/>
    <property type="project" value="TreeGrafter"/>
</dbReference>
<evidence type="ECO:0000256" key="1">
    <source>
        <dbReference type="ARBA" id="ARBA00022679"/>
    </source>
</evidence>
<dbReference type="RefSeq" id="WP_005640360.1">
    <property type="nucleotide sequence ID" value="NZ_CP015232.1"/>
</dbReference>
<dbReference type="Proteomes" id="UP000013243">
    <property type="component" value="Plasmid unnamed2"/>
</dbReference>
<keyword evidence="1" id="KW-0808">Transferase</keyword>
<dbReference type="PANTHER" id="PTHR34069">
    <property type="entry name" value="3-OXOACYL-[ACYL-CARRIER-PROTEIN] SYNTHASE 3"/>
    <property type="match status" value="1"/>
</dbReference>